<comment type="caution">
    <text evidence="3">The sequence shown here is derived from an EMBL/GenBank/DDBJ whole genome shotgun (WGS) entry which is preliminary data.</text>
</comment>
<dbReference type="PROSITE" id="PS51898">
    <property type="entry name" value="TYR_RECOMBINASE"/>
    <property type="match status" value="1"/>
</dbReference>
<dbReference type="EMBL" id="JAQIBC010000002">
    <property type="protein sequence ID" value="MDM5263519.1"/>
    <property type="molecule type" value="Genomic_DNA"/>
</dbReference>
<keyword evidence="1" id="KW-0233">DNA recombination</keyword>
<name>A0ABT7QRJ7_9BACT</name>
<organism evidence="3 4">
    <name type="scientific">Sulfurovum xiamenensis</name>
    <dbReference type="NCBI Taxonomy" id="3019066"/>
    <lineage>
        <taxon>Bacteria</taxon>
        <taxon>Pseudomonadati</taxon>
        <taxon>Campylobacterota</taxon>
        <taxon>Epsilonproteobacteria</taxon>
        <taxon>Campylobacterales</taxon>
        <taxon>Sulfurovaceae</taxon>
        <taxon>Sulfurovum</taxon>
    </lineage>
</organism>
<dbReference type="InterPro" id="IPR011010">
    <property type="entry name" value="DNA_brk_join_enz"/>
</dbReference>
<evidence type="ECO:0000313" key="4">
    <source>
        <dbReference type="Proteomes" id="UP001169066"/>
    </source>
</evidence>
<dbReference type="PANTHER" id="PTHR30349">
    <property type="entry name" value="PHAGE INTEGRASE-RELATED"/>
    <property type="match status" value="1"/>
</dbReference>
<dbReference type="InterPro" id="IPR050090">
    <property type="entry name" value="Tyrosine_recombinase_XerCD"/>
</dbReference>
<reference evidence="3" key="1">
    <citation type="submission" date="2023-01" db="EMBL/GenBank/DDBJ databases">
        <title>Sulfurovum sp. XTW-4 genome assembly.</title>
        <authorList>
            <person name="Wang J."/>
        </authorList>
    </citation>
    <scope>NUCLEOTIDE SEQUENCE</scope>
    <source>
        <strain evidence="3">XTW-4</strain>
    </source>
</reference>
<dbReference type="SUPFAM" id="SSF56349">
    <property type="entry name" value="DNA breaking-rejoining enzymes"/>
    <property type="match status" value="1"/>
</dbReference>
<feature type="domain" description="Tyr recombinase" evidence="2">
    <location>
        <begin position="3"/>
        <end position="187"/>
    </location>
</feature>
<protein>
    <submittedName>
        <fullName evidence="3">Site-specific integrase</fullName>
    </submittedName>
</protein>
<evidence type="ECO:0000313" key="3">
    <source>
        <dbReference type="EMBL" id="MDM5263519.1"/>
    </source>
</evidence>
<dbReference type="Proteomes" id="UP001169066">
    <property type="component" value="Unassembled WGS sequence"/>
</dbReference>
<dbReference type="InterPro" id="IPR002104">
    <property type="entry name" value="Integrase_catalytic"/>
</dbReference>
<dbReference type="RefSeq" id="WP_289401542.1">
    <property type="nucleotide sequence ID" value="NZ_JAQIBC010000002.1"/>
</dbReference>
<accession>A0ABT7QRJ7</accession>
<gene>
    <name evidence="3" type="ORF">PF327_04850</name>
</gene>
<dbReference type="Gene3D" id="1.10.443.10">
    <property type="entry name" value="Intergrase catalytic core"/>
    <property type="match status" value="1"/>
</dbReference>
<proteinExistence type="predicted"/>
<dbReference type="Pfam" id="PF00589">
    <property type="entry name" value="Phage_integrase"/>
    <property type="match status" value="1"/>
</dbReference>
<dbReference type="CDD" id="cd00397">
    <property type="entry name" value="DNA_BRE_C"/>
    <property type="match status" value="1"/>
</dbReference>
<dbReference type="InterPro" id="IPR013762">
    <property type="entry name" value="Integrase-like_cat_sf"/>
</dbReference>
<evidence type="ECO:0000256" key="1">
    <source>
        <dbReference type="ARBA" id="ARBA00023172"/>
    </source>
</evidence>
<evidence type="ECO:0000259" key="2">
    <source>
        <dbReference type="PROSITE" id="PS51898"/>
    </source>
</evidence>
<keyword evidence="4" id="KW-1185">Reference proteome</keyword>
<sequence length="188" mass="21907">MKTIKESISSKEFKKLMIYTRGREDLRRNTKKNLLRTFVFLYYTGARLNELQTLKIKDVKKLLEKGELFLFTQKTNSQRKLYLSPRFKHDLINLEFEDDGECNLIQRAGHPKSSMHPLSYITIVNKFIKDTLGPNYTSHSFRQGLLTEMASKGINVQIMAKFVGHSSFKTTLNYVKPTDEMVMSSLVR</sequence>